<dbReference type="PANTHER" id="PTHR24056">
    <property type="entry name" value="CELL DIVISION PROTEIN KINASE"/>
    <property type="match status" value="1"/>
</dbReference>
<feature type="binding site" evidence="11">
    <location>
        <position position="133"/>
    </location>
    <ligand>
        <name>ATP</name>
        <dbReference type="ChEBI" id="CHEBI:30616"/>
    </ligand>
</feature>
<dbReference type="GO" id="GO:0005524">
    <property type="term" value="F:ATP binding"/>
    <property type="evidence" value="ECO:0007669"/>
    <property type="project" value="UniProtKB-UniRule"/>
</dbReference>
<dbReference type="InParanoid" id="A0A1C7N845"/>
<dbReference type="PROSITE" id="PS00107">
    <property type="entry name" value="PROTEIN_KINASE_ATP"/>
    <property type="match status" value="1"/>
</dbReference>
<dbReference type="Proteomes" id="UP000093000">
    <property type="component" value="Unassembled WGS sequence"/>
</dbReference>
<feature type="domain" description="Protein kinase" evidence="14">
    <location>
        <begin position="104"/>
        <end position="392"/>
    </location>
</feature>
<keyword evidence="6 15" id="KW-0418">Kinase</keyword>
<dbReference type="GO" id="GO:0005737">
    <property type="term" value="C:cytoplasm"/>
    <property type="evidence" value="ECO:0007669"/>
    <property type="project" value="TreeGrafter"/>
</dbReference>
<evidence type="ECO:0000256" key="8">
    <source>
        <dbReference type="ARBA" id="ARBA00039266"/>
    </source>
</evidence>
<dbReference type="InterPro" id="IPR000719">
    <property type="entry name" value="Prot_kinase_dom"/>
</dbReference>
<keyword evidence="4" id="KW-0808">Transferase</keyword>
<dbReference type="OrthoDB" id="1732493at2759"/>
<evidence type="ECO:0000259" key="14">
    <source>
        <dbReference type="PROSITE" id="PS50011"/>
    </source>
</evidence>
<sequence length="401" mass="46369">MNRNIPTPLSKQIRTIKTNVSQETKQLSNSHSLSTQPQKHGPDLLMSKLLKKELKDTSSENTKPIPKSFQVKEDPKKKPVKQIQHKQKQEDRDEMANPNDLDGYEKISKIGEGTYGVVFKAMQKNTNTLVALKKIRLNLQEGVPTTTIREIAILKEMKHQHIVKLLDMIQRDATIYLVFDYFEMDLRRYMDKTKRKGMTANHIKSFTHQLLKGIRYCHSHRIIHRDLKPQNLLIDKHGRLTIADLGLSRAFGVPMRTYTHQVITLWYRAPEILLGSRHYSTAVDMWSVGCIMAEMITLKAIFPGATQIDEMFRIFQMLGTPTEETWPGVSTLPDYNASFPPWKAKELRKAIEDYSYSIRDLPDATYDLLESLLTYDPATRLSAAKAEQHVYFYNDITMLKF</sequence>
<evidence type="ECO:0000256" key="10">
    <source>
        <dbReference type="ARBA" id="ARBA00048367"/>
    </source>
</evidence>
<dbReference type="Gene3D" id="3.30.200.20">
    <property type="entry name" value="Phosphorylase Kinase, domain 1"/>
    <property type="match status" value="1"/>
</dbReference>
<evidence type="ECO:0000256" key="4">
    <source>
        <dbReference type="ARBA" id="ARBA00022679"/>
    </source>
</evidence>
<dbReference type="GO" id="GO:0004693">
    <property type="term" value="F:cyclin-dependent protein serine/threonine kinase activity"/>
    <property type="evidence" value="ECO:0007669"/>
    <property type="project" value="UniProtKB-EC"/>
</dbReference>
<dbReference type="GO" id="GO:0010389">
    <property type="term" value="P:regulation of G2/M transition of mitotic cell cycle"/>
    <property type="evidence" value="ECO:0007669"/>
    <property type="project" value="TreeGrafter"/>
</dbReference>
<evidence type="ECO:0000313" key="16">
    <source>
        <dbReference type="Proteomes" id="UP000093000"/>
    </source>
</evidence>
<reference evidence="15 16" key="1">
    <citation type="submission" date="2016-03" db="EMBL/GenBank/DDBJ databases">
        <title>Choanephora cucurbitarum.</title>
        <authorList>
            <person name="Min B."/>
            <person name="Park H."/>
            <person name="Park J.-H."/>
            <person name="Shin H.-D."/>
            <person name="Choi I.-G."/>
        </authorList>
    </citation>
    <scope>NUCLEOTIDE SEQUENCE [LARGE SCALE GENOMIC DNA]</scope>
    <source>
        <strain evidence="15 16">KUS-F28377</strain>
    </source>
</reference>
<keyword evidence="7 11" id="KW-0067">ATP-binding</keyword>
<dbReference type="PROSITE" id="PS50011">
    <property type="entry name" value="PROTEIN_KINASE_DOM"/>
    <property type="match status" value="1"/>
</dbReference>
<dbReference type="FunCoup" id="A0A1C7N845">
    <property type="interactions" value="857"/>
</dbReference>
<dbReference type="GO" id="GO:0000307">
    <property type="term" value="C:cyclin-dependent protein kinase holoenzyme complex"/>
    <property type="evidence" value="ECO:0007669"/>
    <property type="project" value="TreeGrafter"/>
</dbReference>
<dbReference type="AlphaFoldDB" id="A0A1C7N845"/>
<dbReference type="EC" id="2.7.11.22" evidence="2"/>
<dbReference type="GO" id="GO:0010468">
    <property type="term" value="P:regulation of gene expression"/>
    <property type="evidence" value="ECO:0007669"/>
    <property type="project" value="TreeGrafter"/>
</dbReference>
<evidence type="ECO:0000256" key="5">
    <source>
        <dbReference type="ARBA" id="ARBA00022741"/>
    </source>
</evidence>
<accession>A0A1C7N845</accession>
<dbReference type="InterPro" id="IPR011009">
    <property type="entry name" value="Kinase-like_dom_sf"/>
</dbReference>
<proteinExistence type="inferred from homology"/>
<feature type="compositionally biased region" description="Polar residues" evidence="13">
    <location>
        <begin position="1"/>
        <end position="38"/>
    </location>
</feature>
<dbReference type="GO" id="GO:0000082">
    <property type="term" value="P:G1/S transition of mitotic cell cycle"/>
    <property type="evidence" value="ECO:0007669"/>
    <property type="project" value="TreeGrafter"/>
</dbReference>
<evidence type="ECO:0000256" key="12">
    <source>
        <dbReference type="RuleBase" id="RU000304"/>
    </source>
</evidence>
<evidence type="ECO:0000256" key="2">
    <source>
        <dbReference type="ARBA" id="ARBA00012425"/>
    </source>
</evidence>
<evidence type="ECO:0000313" key="15">
    <source>
        <dbReference type="EMBL" id="OBZ85273.1"/>
    </source>
</evidence>
<dbReference type="EMBL" id="LUGH01000415">
    <property type="protein sequence ID" value="OBZ85273.1"/>
    <property type="molecule type" value="Genomic_DNA"/>
</dbReference>
<dbReference type="InterPro" id="IPR050108">
    <property type="entry name" value="CDK"/>
</dbReference>
<evidence type="ECO:0000256" key="11">
    <source>
        <dbReference type="PROSITE-ProRule" id="PRU10141"/>
    </source>
</evidence>
<keyword evidence="5 11" id="KW-0547">Nucleotide-binding</keyword>
<keyword evidence="3 12" id="KW-0723">Serine/threonine-protein kinase</keyword>
<evidence type="ECO:0000256" key="13">
    <source>
        <dbReference type="SAM" id="MobiDB-lite"/>
    </source>
</evidence>
<dbReference type="PROSITE" id="PS00108">
    <property type="entry name" value="PROTEIN_KINASE_ST"/>
    <property type="match status" value="1"/>
</dbReference>
<comment type="catalytic activity">
    <reaction evidence="10">
        <text>L-seryl-[protein] + ATP = O-phospho-L-seryl-[protein] + ADP + H(+)</text>
        <dbReference type="Rhea" id="RHEA:17989"/>
        <dbReference type="Rhea" id="RHEA-COMP:9863"/>
        <dbReference type="Rhea" id="RHEA-COMP:11604"/>
        <dbReference type="ChEBI" id="CHEBI:15378"/>
        <dbReference type="ChEBI" id="CHEBI:29999"/>
        <dbReference type="ChEBI" id="CHEBI:30616"/>
        <dbReference type="ChEBI" id="CHEBI:83421"/>
        <dbReference type="ChEBI" id="CHEBI:456216"/>
        <dbReference type="EC" id="2.7.11.22"/>
    </reaction>
</comment>
<dbReference type="SMART" id="SM00220">
    <property type="entry name" value="S_TKc"/>
    <property type="match status" value="1"/>
</dbReference>
<dbReference type="Pfam" id="PF00069">
    <property type="entry name" value="Pkinase"/>
    <property type="match status" value="1"/>
</dbReference>
<keyword evidence="16" id="KW-1185">Reference proteome</keyword>
<evidence type="ECO:0000256" key="1">
    <source>
        <dbReference type="ARBA" id="ARBA00006485"/>
    </source>
</evidence>
<comment type="caution">
    <text evidence="15">The sequence shown here is derived from an EMBL/GenBank/DDBJ whole genome shotgun (WGS) entry which is preliminary data.</text>
</comment>
<dbReference type="InterPro" id="IPR008271">
    <property type="entry name" value="Ser/Thr_kinase_AS"/>
</dbReference>
<evidence type="ECO:0000256" key="3">
    <source>
        <dbReference type="ARBA" id="ARBA00022527"/>
    </source>
</evidence>
<gene>
    <name evidence="15" type="primary">CDK3</name>
    <name evidence="15" type="ORF">A0J61_06681</name>
</gene>
<evidence type="ECO:0000256" key="7">
    <source>
        <dbReference type="ARBA" id="ARBA00022840"/>
    </source>
</evidence>
<dbReference type="SUPFAM" id="SSF56112">
    <property type="entry name" value="Protein kinase-like (PK-like)"/>
    <property type="match status" value="1"/>
</dbReference>
<dbReference type="GO" id="GO:0007165">
    <property type="term" value="P:signal transduction"/>
    <property type="evidence" value="ECO:0007669"/>
    <property type="project" value="TreeGrafter"/>
</dbReference>
<dbReference type="FunFam" id="1.10.510.10:FF:000706">
    <property type="entry name" value="Cyclin-dependent kinase 1"/>
    <property type="match status" value="1"/>
</dbReference>
<comment type="similarity">
    <text evidence="1">Belongs to the protein kinase superfamily. CMGC Ser/Thr protein kinase family. CDC2/CDKX subfamily.</text>
</comment>
<protein>
    <recommendedName>
        <fullName evidence="8">Cyclin-dependent kinase 1</fullName>
        <ecNumber evidence="2">2.7.11.22</ecNumber>
    </recommendedName>
</protein>
<dbReference type="Gene3D" id="1.10.510.10">
    <property type="entry name" value="Transferase(Phosphotransferase) domain 1"/>
    <property type="match status" value="1"/>
</dbReference>
<evidence type="ECO:0000256" key="6">
    <source>
        <dbReference type="ARBA" id="ARBA00022777"/>
    </source>
</evidence>
<feature type="region of interest" description="Disordered" evidence="13">
    <location>
        <begin position="1"/>
        <end position="99"/>
    </location>
</feature>
<dbReference type="GO" id="GO:0005634">
    <property type="term" value="C:nucleus"/>
    <property type="evidence" value="ECO:0007669"/>
    <property type="project" value="TreeGrafter"/>
</dbReference>
<name>A0A1C7N845_9FUNG</name>
<dbReference type="FunFam" id="3.30.200.20:FF:000375">
    <property type="entry name" value="Cell division related protein kinase 2"/>
    <property type="match status" value="1"/>
</dbReference>
<dbReference type="InterPro" id="IPR017441">
    <property type="entry name" value="Protein_kinase_ATP_BS"/>
</dbReference>
<dbReference type="PANTHER" id="PTHR24056:SF254">
    <property type="entry name" value="CYCLIN-DEPENDENT KINASE 2"/>
    <property type="match status" value="1"/>
</dbReference>
<dbReference type="STRING" id="101091.A0A1C7N845"/>
<organism evidence="15 16">
    <name type="scientific">Choanephora cucurbitarum</name>
    <dbReference type="NCBI Taxonomy" id="101091"/>
    <lineage>
        <taxon>Eukaryota</taxon>
        <taxon>Fungi</taxon>
        <taxon>Fungi incertae sedis</taxon>
        <taxon>Mucoromycota</taxon>
        <taxon>Mucoromycotina</taxon>
        <taxon>Mucoromycetes</taxon>
        <taxon>Mucorales</taxon>
        <taxon>Mucorineae</taxon>
        <taxon>Choanephoraceae</taxon>
        <taxon>Choanephoroideae</taxon>
        <taxon>Choanephora</taxon>
    </lineage>
</organism>
<comment type="catalytic activity">
    <reaction evidence="9">
        <text>L-threonyl-[protein] + ATP = O-phospho-L-threonyl-[protein] + ADP + H(+)</text>
        <dbReference type="Rhea" id="RHEA:46608"/>
        <dbReference type="Rhea" id="RHEA-COMP:11060"/>
        <dbReference type="Rhea" id="RHEA-COMP:11605"/>
        <dbReference type="ChEBI" id="CHEBI:15378"/>
        <dbReference type="ChEBI" id="CHEBI:30013"/>
        <dbReference type="ChEBI" id="CHEBI:30616"/>
        <dbReference type="ChEBI" id="CHEBI:61977"/>
        <dbReference type="ChEBI" id="CHEBI:456216"/>
        <dbReference type="EC" id="2.7.11.22"/>
    </reaction>
</comment>
<dbReference type="GO" id="GO:0030332">
    <property type="term" value="F:cyclin binding"/>
    <property type="evidence" value="ECO:0007669"/>
    <property type="project" value="TreeGrafter"/>
</dbReference>
<evidence type="ECO:0000256" key="9">
    <source>
        <dbReference type="ARBA" id="ARBA00047811"/>
    </source>
</evidence>